<evidence type="ECO:0000313" key="15">
    <source>
        <dbReference type="Proteomes" id="UP000543379"/>
    </source>
</evidence>
<evidence type="ECO:0000313" key="18">
    <source>
        <dbReference type="Proteomes" id="UP000553016"/>
    </source>
</evidence>
<evidence type="ECO:0000313" key="16">
    <source>
        <dbReference type="Proteomes" id="UP000544413"/>
    </source>
</evidence>
<dbReference type="InterPro" id="IPR031616">
    <property type="entry name" value="BsrE-like"/>
</dbReference>
<comment type="caution">
    <text evidence="5">The sequence shown here is derived from an EMBL/GenBank/DDBJ whole genome shotgun (WGS) entry which is preliminary data.</text>
</comment>
<reference evidence="11 12" key="1">
    <citation type="submission" date="2020-03" db="EMBL/GenBank/DDBJ databases">
        <title>Soil Listeria distribution.</title>
        <authorList>
            <person name="Liao J."/>
            <person name="Wiedmann M."/>
        </authorList>
    </citation>
    <scope>NUCLEOTIDE SEQUENCE [LARGE SCALE GENOMIC DNA]</scope>
    <source>
        <strain evidence="9 18">FSL L7-0149</strain>
        <strain evidence="10 17">FSL L7-0153</strain>
        <strain evidence="8 11">FSL L7-0360</strain>
        <strain evidence="7 13">FSL L7-0978</strain>
        <strain evidence="6 19">FSL L7-1299</strain>
        <strain evidence="5 14">FSL L7-1387</strain>
        <strain evidence="4 16">FSL L7-1658</strain>
        <strain evidence="2 15">FSL L7-1816</strain>
        <strain evidence="3 12">FSL L7-1833</strain>
    </source>
</reference>
<dbReference type="EMBL" id="JAAROV010000003">
    <property type="protein sequence ID" value="MBC1317393.1"/>
    <property type="molecule type" value="Genomic_DNA"/>
</dbReference>
<evidence type="ECO:0000313" key="7">
    <source>
        <dbReference type="EMBL" id="MBC1793477.1"/>
    </source>
</evidence>
<feature type="transmembrane region" description="Helical" evidence="1">
    <location>
        <begin position="6"/>
        <end position="28"/>
    </location>
</feature>
<proteinExistence type="predicted"/>
<evidence type="ECO:0000313" key="3">
    <source>
        <dbReference type="EMBL" id="MBC1332300.1"/>
    </source>
</evidence>
<keyword evidence="1" id="KW-0812">Transmembrane</keyword>
<accession>A0A7X0YTI7</accession>
<organism evidence="5 14">
    <name type="scientific">Listeria booriae</name>
    <dbReference type="NCBI Taxonomy" id="1552123"/>
    <lineage>
        <taxon>Bacteria</taxon>
        <taxon>Bacillati</taxon>
        <taxon>Bacillota</taxon>
        <taxon>Bacilli</taxon>
        <taxon>Bacillales</taxon>
        <taxon>Listeriaceae</taxon>
        <taxon>Listeria</taxon>
    </lineage>
</organism>
<dbReference type="EMBL" id="JAAROL010000003">
    <property type="protein sequence ID" value="MBC1332300.1"/>
    <property type="molecule type" value="Genomic_DNA"/>
</dbReference>
<gene>
    <name evidence="3" type="ORF">HB759_10180</name>
    <name evidence="2" type="ORF">HB811_11480</name>
    <name evidence="4" type="ORF">HB836_09385</name>
    <name evidence="5" type="ORF">HB902_09045</name>
    <name evidence="6" type="ORF">HB904_12260</name>
    <name evidence="7" type="ORF">HCA52_08630</name>
    <name evidence="8" type="ORF">HCB06_01560</name>
    <name evidence="10" type="ORF">HCB25_08010</name>
    <name evidence="9" type="ORF">HCB35_05580</name>
</gene>
<evidence type="ECO:0000313" key="5">
    <source>
        <dbReference type="EMBL" id="MBC1562221.1"/>
    </source>
</evidence>
<dbReference type="Proteomes" id="UP000532866">
    <property type="component" value="Unassembled WGS sequence"/>
</dbReference>
<evidence type="ECO:0000313" key="19">
    <source>
        <dbReference type="Proteomes" id="UP000574104"/>
    </source>
</evidence>
<dbReference type="Proteomes" id="UP000539064">
    <property type="component" value="Unassembled WGS sequence"/>
</dbReference>
<evidence type="ECO:0000313" key="6">
    <source>
        <dbReference type="EMBL" id="MBC1616968.1"/>
    </source>
</evidence>
<dbReference type="Proteomes" id="UP000550367">
    <property type="component" value="Unassembled WGS sequence"/>
</dbReference>
<evidence type="ECO:0000313" key="2">
    <source>
        <dbReference type="EMBL" id="MBC1317393.1"/>
    </source>
</evidence>
<evidence type="ECO:0000313" key="13">
    <source>
        <dbReference type="Proteomes" id="UP000539064"/>
    </source>
</evidence>
<dbReference type="Proteomes" id="UP000529446">
    <property type="component" value="Unassembled WGS sequence"/>
</dbReference>
<dbReference type="Proteomes" id="UP000544413">
    <property type="component" value="Unassembled WGS sequence"/>
</dbReference>
<keyword evidence="1" id="KW-0472">Membrane</keyword>
<evidence type="ECO:0000313" key="4">
    <source>
        <dbReference type="EMBL" id="MBC1401817.1"/>
    </source>
</evidence>
<dbReference type="Pfam" id="PF16935">
    <property type="entry name" value="Hol_Tox"/>
    <property type="match status" value="1"/>
</dbReference>
<keyword evidence="1" id="KW-1133">Transmembrane helix</keyword>
<evidence type="ECO:0000313" key="17">
    <source>
        <dbReference type="Proteomes" id="UP000550367"/>
    </source>
</evidence>
<dbReference type="Proteomes" id="UP000543379">
    <property type="component" value="Unassembled WGS sequence"/>
</dbReference>
<protein>
    <submittedName>
        <fullName evidence="5">Putative holin-like toxin</fullName>
    </submittedName>
</protein>
<dbReference type="EMBL" id="JAARXI010000001">
    <property type="protein sequence ID" value="MBC2115294.1"/>
    <property type="molecule type" value="Genomic_DNA"/>
</dbReference>
<dbReference type="EMBL" id="JAARPT010000005">
    <property type="protein sequence ID" value="MBC1401817.1"/>
    <property type="molecule type" value="Genomic_DNA"/>
</dbReference>
<evidence type="ECO:0000313" key="10">
    <source>
        <dbReference type="EMBL" id="MBC2244012.1"/>
    </source>
</evidence>
<evidence type="ECO:0000313" key="14">
    <source>
        <dbReference type="Proteomes" id="UP000541955"/>
    </source>
</evidence>
<evidence type="ECO:0000256" key="1">
    <source>
        <dbReference type="SAM" id="Phobius"/>
    </source>
</evidence>
<sequence>MSVAEAIALMIGFGSFTVSLIGLVVVIVKAVNKDKE</sequence>
<dbReference type="EMBL" id="JAARZA010000002">
    <property type="protein sequence ID" value="MBC2239937.1"/>
    <property type="molecule type" value="Genomic_DNA"/>
</dbReference>
<dbReference type="Proteomes" id="UP000553016">
    <property type="component" value="Unassembled WGS sequence"/>
</dbReference>
<dbReference type="EMBL" id="JAARVG010000006">
    <property type="protein sequence ID" value="MBC1793477.1"/>
    <property type="molecule type" value="Genomic_DNA"/>
</dbReference>
<dbReference type="EMBL" id="JAARYY010000004">
    <property type="protein sequence ID" value="MBC2244012.1"/>
    <property type="molecule type" value="Genomic_DNA"/>
</dbReference>
<evidence type="ECO:0000313" key="8">
    <source>
        <dbReference type="EMBL" id="MBC2115294.1"/>
    </source>
</evidence>
<dbReference type="Proteomes" id="UP000574104">
    <property type="component" value="Unassembled WGS sequence"/>
</dbReference>
<dbReference type="EMBL" id="JAARRW010000003">
    <property type="protein sequence ID" value="MBC1562221.1"/>
    <property type="molecule type" value="Genomic_DNA"/>
</dbReference>
<dbReference type="AlphaFoldDB" id="A0A7X0YTI7"/>
<evidence type="ECO:0000313" key="11">
    <source>
        <dbReference type="Proteomes" id="UP000529446"/>
    </source>
</evidence>
<evidence type="ECO:0000313" key="12">
    <source>
        <dbReference type="Proteomes" id="UP000532866"/>
    </source>
</evidence>
<name>A0A7X0YTI7_9LIST</name>
<evidence type="ECO:0000313" key="9">
    <source>
        <dbReference type="EMBL" id="MBC2239937.1"/>
    </source>
</evidence>
<dbReference type="Proteomes" id="UP000541955">
    <property type="component" value="Unassembled WGS sequence"/>
</dbReference>
<dbReference type="RefSeq" id="WP_185349596.1">
    <property type="nucleotide sequence ID" value="NZ_JAARMZ010000004.1"/>
</dbReference>
<dbReference type="EMBL" id="JAARSH010000008">
    <property type="protein sequence ID" value="MBC1616968.1"/>
    <property type="molecule type" value="Genomic_DNA"/>
</dbReference>